<evidence type="ECO:0000256" key="8">
    <source>
        <dbReference type="ARBA" id="ARBA00022490"/>
    </source>
</evidence>
<evidence type="ECO:0000256" key="5">
    <source>
        <dbReference type="ARBA" id="ARBA00008372"/>
    </source>
</evidence>
<keyword evidence="13" id="KW-0694">RNA-binding</keyword>
<accession>A0AAD2EFE0</accession>
<dbReference type="Gene3D" id="3.30.420.10">
    <property type="entry name" value="Ribonuclease H-like superfamily/Ribonuclease H"/>
    <property type="match status" value="1"/>
</dbReference>
<dbReference type="GO" id="GO:0046872">
    <property type="term" value="F:metal ion binding"/>
    <property type="evidence" value="ECO:0007669"/>
    <property type="project" value="UniProtKB-KW"/>
</dbReference>
<evidence type="ECO:0000256" key="10">
    <source>
        <dbReference type="ARBA" id="ARBA00022723"/>
    </source>
</evidence>
<evidence type="ECO:0000256" key="13">
    <source>
        <dbReference type="ARBA" id="ARBA00022884"/>
    </source>
</evidence>
<dbReference type="GO" id="GO:0005737">
    <property type="term" value="C:cytoplasm"/>
    <property type="evidence" value="ECO:0007669"/>
    <property type="project" value="UniProtKB-SubCell"/>
</dbReference>
<evidence type="ECO:0000256" key="3">
    <source>
        <dbReference type="ARBA" id="ARBA00004123"/>
    </source>
</evidence>
<dbReference type="AlphaFoldDB" id="A0AAD2EFE0"/>
<evidence type="ECO:0000313" key="18">
    <source>
        <dbReference type="EMBL" id="CAI9787408.1"/>
    </source>
</evidence>
<keyword evidence="19" id="KW-1185">Reference proteome</keyword>
<keyword evidence="10" id="KW-0479">Metal-binding</keyword>
<dbReference type="FunFam" id="3.30.420.10:FF:000027">
    <property type="entry name" value="Putative CCR4-associated factor 1 7"/>
    <property type="match status" value="1"/>
</dbReference>
<gene>
    <name evidence="18" type="ORF">FPE_LOCUS34838</name>
</gene>
<dbReference type="GO" id="GO:0004535">
    <property type="term" value="F:poly(A)-specific ribonuclease activity"/>
    <property type="evidence" value="ECO:0007669"/>
    <property type="project" value="UniProtKB-EC"/>
</dbReference>
<dbReference type="EMBL" id="OU503058">
    <property type="protein sequence ID" value="CAI9787408.1"/>
    <property type="molecule type" value="Genomic_DNA"/>
</dbReference>
<dbReference type="GO" id="GO:0003723">
    <property type="term" value="F:RNA binding"/>
    <property type="evidence" value="ECO:0007669"/>
    <property type="project" value="UniProtKB-KW"/>
</dbReference>
<evidence type="ECO:0000256" key="12">
    <source>
        <dbReference type="ARBA" id="ARBA00022839"/>
    </source>
</evidence>
<evidence type="ECO:0000256" key="7">
    <source>
        <dbReference type="ARBA" id="ARBA00012161"/>
    </source>
</evidence>
<name>A0AAD2EFE0_9LAMI</name>
<keyword evidence="11" id="KW-0378">Hydrolase</keyword>
<protein>
    <recommendedName>
        <fullName evidence="7">poly(A)-specific ribonuclease</fullName>
        <ecNumber evidence="7">3.1.13.4</ecNumber>
    </recommendedName>
</protein>
<keyword evidence="9" id="KW-0540">Nuclease</keyword>
<dbReference type="SUPFAM" id="SSF53098">
    <property type="entry name" value="Ribonuclease H-like"/>
    <property type="match status" value="1"/>
</dbReference>
<dbReference type="GO" id="GO:0005634">
    <property type="term" value="C:nucleus"/>
    <property type="evidence" value="ECO:0007669"/>
    <property type="project" value="UniProtKB-SubCell"/>
</dbReference>
<comment type="function">
    <text evidence="17">Ubiquitous transcription factor required for a diverse set of processes. It is a component of the CCR4 complex involved in the control of gene expression.</text>
</comment>
<reference evidence="18" key="1">
    <citation type="submission" date="2023-05" db="EMBL/GenBank/DDBJ databases">
        <authorList>
            <person name="Huff M."/>
        </authorList>
    </citation>
    <scope>NUCLEOTIDE SEQUENCE</scope>
</reference>
<evidence type="ECO:0000256" key="2">
    <source>
        <dbReference type="ARBA" id="ARBA00001968"/>
    </source>
</evidence>
<comment type="catalytic activity">
    <reaction evidence="1">
        <text>Exonucleolytic cleavage of poly(A) to 5'-AMP.</text>
        <dbReference type="EC" id="3.1.13.4"/>
    </reaction>
</comment>
<comment type="subcellular location">
    <subcellularLocation>
        <location evidence="4">Cytoplasm</location>
    </subcellularLocation>
    <subcellularLocation>
        <location evidence="3">Nucleus</location>
    </subcellularLocation>
</comment>
<keyword evidence="8" id="KW-0963">Cytoplasm</keyword>
<proteinExistence type="inferred from homology"/>
<dbReference type="GO" id="GO:0030014">
    <property type="term" value="C:CCR4-NOT complex"/>
    <property type="evidence" value="ECO:0007669"/>
    <property type="project" value="InterPro"/>
</dbReference>
<evidence type="ECO:0000256" key="17">
    <source>
        <dbReference type="ARBA" id="ARBA00025148"/>
    </source>
</evidence>
<comment type="subunit">
    <text evidence="6">Component of the CCR4-NOT complex, at least composed of CRR4 and CAF1 proteins.</text>
</comment>
<evidence type="ECO:0000313" key="19">
    <source>
        <dbReference type="Proteomes" id="UP000834106"/>
    </source>
</evidence>
<sequence>MTVLPTSDTIHIREVWNDNLEYEFALIRDIVDGFPYIAMDTEFPGIVLRPLGNFKSSSEYHFHTLKANVDLLKLIQLGLTFSDEKGNLPTCGTGKYCIWQFNFREFDRDEDVYAHDSIELLTHSGIDFEKNIEQGIDAYRFSELLMSSGIVLNDNVHWVTFHSAYDFGYLLKLLTCQSLPDTQAGYLDLIKMYFPIVYDIKHLIRFCNSLHGGLNNLAELLEVERVGICHQAGSDSLLTSCTFIKLKENFFNGLTEKYAGVLYGLDVENGQYLEV</sequence>
<evidence type="ECO:0000256" key="15">
    <source>
        <dbReference type="ARBA" id="ARBA00023163"/>
    </source>
</evidence>
<keyword evidence="12" id="KW-0269">Exonuclease</keyword>
<evidence type="ECO:0000256" key="4">
    <source>
        <dbReference type="ARBA" id="ARBA00004496"/>
    </source>
</evidence>
<dbReference type="EC" id="3.1.13.4" evidence="7"/>
<evidence type="ECO:0000256" key="14">
    <source>
        <dbReference type="ARBA" id="ARBA00023015"/>
    </source>
</evidence>
<dbReference type="InterPro" id="IPR039637">
    <property type="entry name" value="CNOT7/CNOT8/Pop2"/>
</dbReference>
<dbReference type="Pfam" id="PF04857">
    <property type="entry name" value="CAF1"/>
    <property type="match status" value="1"/>
</dbReference>
<evidence type="ECO:0000256" key="11">
    <source>
        <dbReference type="ARBA" id="ARBA00022801"/>
    </source>
</evidence>
<evidence type="ECO:0000256" key="9">
    <source>
        <dbReference type="ARBA" id="ARBA00022722"/>
    </source>
</evidence>
<evidence type="ECO:0000256" key="16">
    <source>
        <dbReference type="ARBA" id="ARBA00023242"/>
    </source>
</evidence>
<dbReference type="GO" id="GO:0009617">
    <property type="term" value="P:response to bacterium"/>
    <property type="evidence" value="ECO:0007669"/>
    <property type="project" value="UniProtKB-ARBA"/>
</dbReference>
<dbReference type="InterPro" id="IPR006941">
    <property type="entry name" value="RNase_CAF1"/>
</dbReference>
<keyword evidence="16" id="KW-0539">Nucleus</keyword>
<evidence type="ECO:0000256" key="1">
    <source>
        <dbReference type="ARBA" id="ARBA00001663"/>
    </source>
</evidence>
<comment type="cofactor">
    <cofactor evidence="2">
        <name>a divalent metal cation</name>
        <dbReference type="ChEBI" id="CHEBI:60240"/>
    </cofactor>
</comment>
<dbReference type="Proteomes" id="UP000834106">
    <property type="component" value="Chromosome 23"/>
</dbReference>
<dbReference type="InterPro" id="IPR036397">
    <property type="entry name" value="RNaseH_sf"/>
</dbReference>
<comment type="similarity">
    <text evidence="5">Belongs to the CAF1 family.</text>
</comment>
<keyword evidence="15" id="KW-0804">Transcription</keyword>
<evidence type="ECO:0000256" key="6">
    <source>
        <dbReference type="ARBA" id="ARBA00011757"/>
    </source>
</evidence>
<dbReference type="GO" id="GO:0000289">
    <property type="term" value="P:nuclear-transcribed mRNA poly(A) tail shortening"/>
    <property type="evidence" value="ECO:0007669"/>
    <property type="project" value="UniProtKB-ARBA"/>
</dbReference>
<organism evidence="18 19">
    <name type="scientific">Fraxinus pennsylvanica</name>
    <dbReference type="NCBI Taxonomy" id="56036"/>
    <lineage>
        <taxon>Eukaryota</taxon>
        <taxon>Viridiplantae</taxon>
        <taxon>Streptophyta</taxon>
        <taxon>Embryophyta</taxon>
        <taxon>Tracheophyta</taxon>
        <taxon>Spermatophyta</taxon>
        <taxon>Magnoliopsida</taxon>
        <taxon>eudicotyledons</taxon>
        <taxon>Gunneridae</taxon>
        <taxon>Pentapetalae</taxon>
        <taxon>asterids</taxon>
        <taxon>lamiids</taxon>
        <taxon>Lamiales</taxon>
        <taxon>Oleaceae</taxon>
        <taxon>Oleeae</taxon>
        <taxon>Fraxinus</taxon>
    </lineage>
</organism>
<dbReference type="InterPro" id="IPR012337">
    <property type="entry name" value="RNaseH-like_sf"/>
</dbReference>
<keyword evidence="14" id="KW-0805">Transcription regulation</keyword>
<dbReference type="PANTHER" id="PTHR10797">
    <property type="entry name" value="CCR4-NOT TRANSCRIPTION COMPLEX SUBUNIT"/>
    <property type="match status" value="1"/>
</dbReference>
<dbReference type="GO" id="GO:0006952">
    <property type="term" value="P:defense response"/>
    <property type="evidence" value="ECO:0007669"/>
    <property type="project" value="UniProtKB-ARBA"/>
</dbReference>